<sequence length="46" mass="5122">MKKINIEIDGKPYLVVTKDGKTELGIKGNTTPEKDEEAHEVDVPKI</sequence>
<feature type="compositionally biased region" description="Basic and acidic residues" evidence="1">
    <location>
        <begin position="32"/>
        <end position="46"/>
    </location>
</feature>
<name>A0A7H4ME21_KLEVA</name>
<comment type="caution">
    <text evidence="2">The sequence shown here is derived from an EMBL/GenBank/DDBJ whole genome shotgun (WGS) entry which is preliminary data.</text>
</comment>
<organism evidence="2 3">
    <name type="scientific">Klebsiella variicola</name>
    <dbReference type="NCBI Taxonomy" id="244366"/>
    <lineage>
        <taxon>Bacteria</taxon>
        <taxon>Pseudomonadati</taxon>
        <taxon>Pseudomonadota</taxon>
        <taxon>Gammaproteobacteria</taxon>
        <taxon>Enterobacterales</taxon>
        <taxon>Enterobacteriaceae</taxon>
        <taxon>Klebsiella/Raoultella group</taxon>
        <taxon>Klebsiella</taxon>
        <taxon>Klebsiella pneumoniae complex</taxon>
    </lineage>
</organism>
<proteinExistence type="predicted"/>
<accession>A0A7H4ME21</accession>
<protein>
    <submittedName>
        <fullName evidence="2">Uncharacterized protein</fullName>
    </submittedName>
</protein>
<dbReference type="AlphaFoldDB" id="A0A7H4ME21"/>
<dbReference type="Proteomes" id="UP000254545">
    <property type="component" value="Unassembled WGS sequence"/>
</dbReference>
<evidence type="ECO:0000256" key="1">
    <source>
        <dbReference type="SAM" id="MobiDB-lite"/>
    </source>
</evidence>
<reference evidence="2 3" key="1">
    <citation type="submission" date="2018-06" db="EMBL/GenBank/DDBJ databases">
        <authorList>
            <consortium name="Pathogen Informatics"/>
            <person name="Doyle S."/>
        </authorList>
    </citation>
    <scope>NUCLEOTIDE SEQUENCE [LARGE SCALE GENOMIC DNA]</scope>
    <source>
        <strain evidence="2 3">NCTC9177</strain>
    </source>
</reference>
<evidence type="ECO:0000313" key="2">
    <source>
        <dbReference type="EMBL" id="STS88571.1"/>
    </source>
</evidence>
<evidence type="ECO:0000313" key="3">
    <source>
        <dbReference type="Proteomes" id="UP000254545"/>
    </source>
</evidence>
<feature type="region of interest" description="Disordered" evidence="1">
    <location>
        <begin position="25"/>
        <end position="46"/>
    </location>
</feature>
<dbReference type="EMBL" id="UGKR01000003">
    <property type="protein sequence ID" value="STS88571.1"/>
    <property type="molecule type" value="Genomic_DNA"/>
</dbReference>
<gene>
    <name evidence="2" type="ORF">NCTC9177_02426</name>
</gene>